<gene>
    <name evidence="1" type="ORF">FF36_05886</name>
</gene>
<reference evidence="2" key="1">
    <citation type="submission" date="2015-02" db="EMBL/GenBank/DDBJ databases">
        <title>Draft Genome of Frankia sp. CpI1-S.</title>
        <authorList>
            <person name="Oshone R.T."/>
            <person name="Ngom M."/>
            <person name="Ghodhbane-Gtari F."/>
            <person name="Gtari M."/>
            <person name="Morris K."/>
            <person name="Thomas K."/>
            <person name="Sen A."/>
            <person name="Tisa L.S."/>
        </authorList>
    </citation>
    <scope>NUCLEOTIDE SEQUENCE [LARGE SCALE GENOMIC DNA]</scope>
    <source>
        <strain evidence="2">CpI1-S</strain>
    </source>
</reference>
<name>A0A0D8B8W6_9ACTN</name>
<dbReference type="PATRIC" id="fig|1502723.3.peg.6673"/>
<keyword evidence="2" id="KW-1185">Reference proteome</keyword>
<organism evidence="1 2">
    <name type="scientific">Frankia torreyi</name>
    <dbReference type="NCBI Taxonomy" id="1856"/>
    <lineage>
        <taxon>Bacteria</taxon>
        <taxon>Bacillati</taxon>
        <taxon>Actinomycetota</taxon>
        <taxon>Actinomycetes</taxon>
        <taxon>Frankiales</taxon>
        <taxon>Frankiaceae</taxon>
        <taxon>Frankia</taxon>
    </lineage>
</organism>
<proteinExistence type="predicted"/>
<dbReference type="EMBL" id="JYFN01000083">
    <property type="protein sequence ID" value="KJE19812.1"/>
    <property type="molecule type" value="Genomic_DNA"/>
</dbReference>
<dbReference type="RefSeq" id="WP_128423414.1">
    <property type="nucleotide sequence ID" value="NZ_JYFN01000083.1"/>
</dbReference>
<dbReference type="OrthoDB" id="9937684at2"/>
<evidence type="ECO:0000313" key="1">
    <source>
        <dbReference type="EMBL" id="KJE19812.1"/>
    </source>
</evidence>
<dbReference type="Proteomes" id="UP000032545">
    <property type="component" value="Unassembled WGS sequence"/>
</dbReference>
<accession>A0A0D8B8W6</accession>
<sequence>MKVPQIVVDLREAIPENVAISWKLPGASPNLVDIEVDRDDDCFLSIWYLTKPGSARMLLEGYTIDDVRPEHVIKFVRMFAEDTFSVKLEKSWLGRRFTIYFIIDETTYAASRRARDPAPWESRHLDAD</sequence>
<dbReference type="AlphaFoldDB" id="A0A0D8B8W6"/>
<reference evidence="1 2" key="2">
    <citation type="journal article" date="2016" name="Genome Announc.">
        <title>Permanent Draft Genome Sequences for Two Variants of Frankia sp. Strain CpI1, the First Frankia Strain Isolated from Root Nodules of Comptonia peregrina.</title>
        <authorList>
            <person name="Oshone R."/>
            <person name="Hurst S.G.IV."/>
            <person name="Abebe-Akele F."/>
            <person name="Simpson S."/>
            <person name="Morris K."/>
            <person name="Thomas W.K."/>
            <person name="Tisa L.S."/>
        </authorList>
    </citation>
    <scope>NUCLEOTIDE SEQUENCE [LARGE SCALE GENOMIC DNA]</scope>
    <source>
        <strain evidence="2">CpI1-S</strain>
    </source>
</reference>
<evidence type="ECO:0000313" key="2">
    <source>
        <dbReference type="Proteomes" id="UP000032545"/>
    </source>
</evidence>
<protein>
    <submittedName>
        <fullName evidence="1">Uncharacterized protein</fullName>
    </submittedName>
</protein>
<comment type="caution">
    <text evidence="1">The sequence shown here is derived from an EMBL/GenBank/DDBJ whole genome shotgun (WGS) entry which is preliminary data.</text>
</comment>